<keyword evidence="1" id="KW-0472">Membrane</keyword>
<feature type="transmembrane region" description="Helical" evidence="1">
    <location>
        <begin position="12"/>
        <end position="29"/>
    </location>
</feature>
<sequence>MMNILKKIFDFFCGDWRTFWGIALTIAIVELARSWAVPILVLMVLFLLGISLSLGFSLRREITMRERKKSTKST</sequence>
<dbReference type="Proteomes" id="UP000186102">
    <property type="component" value="Unassembled WGS sequence"/>
</dbReference>
<evidence type="ECO:0000313" key="3">
    <source>
        <dbReference type="Proteomes" id="UP000186102"/>
    </source>
</evidence>
<keyword evidence="3" id="KW-1185">Reference proteome</keyword>
<accession>A0A1Q8QVW1</accession>
<gene>
    <name evidence="2" type="ORF">DSOL_2668</name>
</gene>
<proteinExistence type="predicted"/>
<dbReference type="RefSeq" id="WP_235838806.1">
    <property type="nucleotide sequence ID" value="NZ_MLBF01000018.1"/>
</dbReference>
<protein>
    <submittedName>
        <fullName evidence="2">Uncharacterized protein</fullName>
    </submittedName>
</protein>
<dbReference type="AlphaFoldDB" id="A0A1Q8QVW1"/>
<comment type="caution">
    <text evidence="2">The sequence shown here is derived from an EMBL/GenBank/DDBJ whole genome shotgun (WGS) entry which is preliminary data.</text>
</comment>
<feature type="transmembrane region" description="Helical" evidence="1">
    <location>
        <begin position="35"/>
        <end position="58"/>
    </location>
</feature>
<keyword evidence="1" id="KW-1133">Transmembrane helix</keyword>
<evidence type="ECO:0000313" key="2">
    <source>
        <dbReference type="EMBL" id="OLN31495.1"/>
    </source>
</evidence>
<dbReference type="STRING" id="1888891.DSOL_2668"/>
<name>A0A1Q8QVW1_9FIRM</name>
<evidence type="ECO:0000256" key="1">
    <source>
        <dbReference type="SAM" id="Phobius"/>
    </source>
</evidence>
<reference evidence="2 3" key="1">
    <citation type="submission" date="2016-09" db="EMBL/GenBank/DDBJ databases">
        <title>Complete genome of Desulfosporosinus sp. OL.</title>
        <authorList>
            <person name="Mardanov A."/>
            <person name="Beletsky A."/>
            <person name="Panova A."/>
            <person name="Karnachuk O."/>
            <person name="Ravin N."/>
        </authorList>
    </citation>
    <scope>NUCLEOTIDE SEQUENCE [LARGE SCALE GENOMIC DNA]</scope>
    <source>
        <strain evidence="2 3">OL</strain>
    </source>
</reference>
<organism evidence="2 3">
    <name type="scientific">Desulfosporosinus metallidurans</name>
    <dbReference type="NCBI Taxonomy" id="1888891"/>
    <lineage>
        <taxon>Bacteria</taxon>
        <taxon>Bacillati</taxon>
        <taxon>Bacillota</taxon>
        <taxon>Clostridia</taxon>
        <taxon>Eubacteriales</taxon>
        <taxon>Desulfitobacteriaceae</taxon>
        <taxon>Desulfosporosinus</taxon>
    </lineage>
</organism>
<keyword evidence="1" id="KW-0812">Transmembrane</keyword>
<dbReference type="EMBL" id="MLBF01000018">
    <property type="protein sequence ID" value="OLN31495.1"/>
    <property type="molecule type" value="Genomic_DNA"/>
</dbReference>